<gene>
    <name evidence="2" type="ORF">METZ01_LOCUS503329</name>
</gene>
<name>A0A383E254_9ZZZZ</name>
<accession>A0A383E254</accession>
<dbReference type="EMBL" id="UINC01221930">
    <property type="protein sequence ID" value="SVE50475.1"/>
    <property type="molecule type" value="Genomic_DNA"/>
</dbReference>
<reference evidence="2" key="1">
    <citation type="submission" date="2018-05" db="EMBL/GenBank/DDBJ databases">
        <authorList>
            <person name="Lanie J.A."/>
            <person name="Ng W.-L."/>
            <person name="Kazmierczak K.M."/>
            <person name="Andrzejewski T.M."/>
            <person name="Davidsen T.M."/>
            <person name="Wayne K.J."/>
            <person name="Tettelin H."/>
            <person name="Glass J.I."/>
            <person name="Rusch D."/>
            <person name="Podicherti R."/>
            <person name="Tsui H.-C.T."/>
            <person name="Winkler M.E."/>
        </authorList>
    </citation>
    <scope>NUCLEOTIDE SEQUENCE</scope>
</reference>
<dbReference type="AlphaFoldDB" id="A0A383E254"/>
<feature type="non-terminal residue" evidence="2">
    <location>
        <position position="233"/>
    </location>
</feature>
<evidence type="ECO:0000256" key="1">
    <source>
        <dbReference type="SAM" id="Coils"/>
    </source>
</evidence>
<feature type="coiled-coil region" evidence="1">
    <location>
        <begin position="118"/>
        <end position="210"/>
    </location>
</feature>
<organism evidence="2">
    <name type="scientific">marine metagenome</name>
    <dbReference type="NCBI Taxonomy" id="408172"/>
    <lineage>
        <taxon>unclassified sequences</taxon>
        <taxon>metagenomes</taxon>
        <taxon>ecological metagenomes</taxon>
    </lineage>
</organism>
<protein>
    <recommendedName>
        <fullName evidence="3">Portal protein</fullName>
    </recommendedName>
</protein>
<sequence>YGDMSPAQTKTATGMSILNSNANRQTADVVRSVSSMITKNIGAIYRWLMVDSTDMSIKGDYEAISTGYEQYVAKEVHNTQLINFLQVIGQMPEIKQYLKQEAFTRPLLRAFNMEPDRVVKTEEEVTQEMQAQQQAQQQQMQAQAQAQAQAFSQQLQQQTQASAQLAQLQAQIQKQQTETQTESSIAIEQNKALLDEKQSVSEDQRELEIKERIELMKQGNVLHPANLENNSVM</sequence>
<evidence type="ECO:0008006" key="3">
    <source>
        <dbReference type="Google" id="ProtNLM"/>
    </source>
</evidence>
<evidence type="ECO:0000313" key="2">
    <source>
        <dbReference type="EMBL" id="SVE50475.1"/>
    </source>
</evidence>
<feature type="non-terminal residue" evidence="2">
    <location>
        <position position="1"/>
    </location>
</feature>
<keyword evidence="1" id="KW-0175">Coiled coil</keyword>
<proteinExistence type="predicted"/>